<keyword evidence="2" id="KW-1185">Reference proteome</keyword>
<evidence type="ECO:0000313" key="1">
    <source>
        <dbReference type="EMBL" id="SFO50118.1"/>
    </source>
</evidence>
<gene>
    <name evidence="1" type="ORF">SAMN05660359_03892</name>
</gene>
<dbReference type="EMBL" id="FOWE01000010">
    <property type="protein sequence ID" value="SFO50118.1"/>
    <property type="molecule type" value="Genomic_DNA"/>
</dbReference>
<dbReference type="AlphaFoldDB" id="A0A1I5HP71"/>
<proteinExistence type="predicted"/>
<dbReference type="OrthoDB" id="4070623at2"/>
<dbReference type="Proteomes" id="UP000183642">
    <property type="component" value="Unassembled WGS sequence"/>
</dbReference>
<evidence type="ECO:0000313" key="2">
    <source>
        <dbReference type="Proteomes" id="UP000183642"/>
    </source>
</evidence>
<dbReference type="Pfam" id="PF05954">
    <property type="entry name" value="Phage_GPD"/>
    <property type="match status" value="1"/>
</dbReference>
<name>A0A1I5HP71_9ACTN</name>
<reference evidence="2" key="1">
    <citation type="submission" date="2016-10" db="EMBL/GenBank/DDBJ databases">
        <authorList>
            <person name="Varghese N."/>
            <person name="Submissions S."/>
        </authorList>
    </citation>
    <scope>NUCLEOTIDE SEQUENCE [LARGE SCALE GENOMIC DNA]</scope>
    <source>
        <strain evidence="2">DSM 43161</strain>
    </source>
</reference>
<accession>A0A1I5HP71</accession>
<protein>
    <submittedName>
        <fullName evidence="1">Phage late control gene D protein (GPD)</fullName>
    </submittedName>
</protein>
<dbReference type="SUPFAM" id="SSF69279">
    <property type="entry name" value="Phage tail proteins"/>
    <property type="match status" value="1"/>
</dbReference>
<sequence length="360" mass="37932">MPLATPSLYAATPTVSVDGSADPALGARVLSASVEEDTEGLRRCELVLGNWGEAGDGPGFVLSDRRTVDFGRTVELTVGAGDRRGSIFTGAVTGIEEQYPAGRVPQLAVLAEDGLQDLRMTRRTRTFEDVTDEDVVRQVAADHGLRADVDLDAVHYRALAQLGESDLAFVRARARAVDAEVWLTPGELHVQARSRRDAGEVTVTYGADLFELRVLADLVHQRTGIAVTGWDVAAKEPLAHEAGATAITAELAGGASGPATLQRAFGARVDRAVDEVPHNSEEARAVAEAWARRLARRFVTGSGTAEGDARIAVGARLVLAGVSPAFAGGYDVTGVRHAYDTAAGFRTTFHVERPGLGGGS</sequence>
<organism evidence="1 2">
    <name type="scientific">Geodermatophilus obscurus</name>
    <dbReference type="NCBI Taxonomy" id="1861"/>
    <lineage>
        <taxon>Bacteria</taxon>
        <taxon>Bacillati</taxon>
        <taxon>Actinomycetota</taxon>
        <taxon>Actinomycetes</taxon>
        <taxon>Geodermatophilales</taxon>
        <taxon>Geodermatophilaceae</taxon>
        <taxon>Geodermatophilus</taxon>
    </lineage>
</organism>